<feature type="compositionally biased region" description="Basic residues" evidence="1">
    <location>
        <begin position="155"/>
        <end position="166"/>
    </location>
</feature>
<protein>
    <submittedName>
        <fullName evidence="2">Uncharacterized protein</fullName>
    </submittedName>
</protein>
<dbReference type="EMBL" id="GDQN01008761">
    <property type="protein sequence ID" value="JAT82293.1"/>
    <property type="molecule type" value="Transcribed_RNA"/>
</dbReference>
<evidence type="ECO:0000256" key="1">
    <source>
        <dbReference type="SAM" id="MobiDB-lite"/>
    </source>
</evidence>
<reference evidence="2" key="1">
    <citation type="submission" date="2015-09" db="EMBL/GenBank/DDBJ databases">
        <title>De novo assembly of Pectinophora gossypiella (Pink Bollworm) gut transcriptome.</title>
        <authorList>
            <person name="Tassone E.E."/>
        </authorList>
    </citation>
    <scope>NUCLEOTIDE SEQUENCE</scope>
</reference>
<dbReference type="PANTHER" id="PTHR38681:SF1">
    <property type="entry name" value="RETROVIRUS-RELATED POL POLYPROTEIN FROM TRANSPOSON 412-LIKE PROTEIN"/>
    <property type="match status" value="1"/>
</dbReference>
<dbReference type="OrthoDB" id="422540at2759"/>
<evidence type="ECO:0000313" key="2">
    <source>
        <dbReference type="EMBL" id="JAT82293.1"/>
    </source>
</evidence>
<feature type="non-terminal residue" evidence="2">
    <location>
        <position position="1"/>
    </location>
</feature>
<feature type="compositionally biased region" description="Pro residues" evidence="1">
    <location>
        <begin position="136"/>
        <end position="149"/>
    </location>
</feature>
<gene>
    <name evidence="2" type="ORF">g.16366</name>
</gene>
<feature type="compositionally biased region" description="Low complexity" evidence="1">
    <location>
        <begin position="120"/>
        <end position="135"/>
    </location>
</feature>
<name>A0A1E1W5N8_PECGO</name>
<feature type="compositionally biased region" description="Polar residues" evidence="1">
    <location>
        <begin position="106"/>
        <end position="119"/>
    </location>
</feature>
<dbReference type="PANTHER" id="PTHR38681">
    <property type="entry name" value="RETROVIRUS-RELATED POL POLYPROTEIN FROM TRANSPOSON 412-LIKE PROTEIN-RELATED"/>
    <property type="match status" value="1"/>
</dbReference>
<sequence length="166" mass="17973">DPADFVVSLRRHMSNIRPVPASRHGEKTSFTFKDLATSSHVYLREDAVRRPLQAPYTGPHQVIDRATDGKTLTILYKGRNVTVSVDRVKPAFIPPDASSELVVPSPTVSADSPAPTVQLTPAPAVQPTPAAMVSPIPSPPSSPGSPEPVPYTTRSGRRVKFKLFRD</sequence>
<proteinExistence type="predicted"/>
<feature type="region of interest" description="Disordered" evidence="1">
    <location>
        <begin position="95"/>
        <end position="166"/>
    </location>
</feature>
<dbReference type="AlphaFoldDB" id="A0A1E1W5N8"/>
<accession>A0A1E1W5N8</accession>
<organism evidence="2">
    <name type="scientific">Pectinophora gossypiella</name>
    <name type="common">Cotton pink bollworm</name>
    <name type="synonym">Depressaria gossypiella</name>
    <dbReference type="NCBI Taxonomy" id="13191"/>
    <lineage>
        <taxon>Eukaryota</taxon>
        <taxon>Metazoa</taxon>
        <taxon>Ecdysozoa</taxon>
        <taxon>Arthropoda</taxon>
        <taxon>Hexapoda</taxon>
        <taxon>Insecta</taxon>
        <taxon>Pterygota</taxon>
        <taxon>Neoptera</taxon>
        <taxon>Endopterygota</taxon>
        <taxon>Lepidoptera</taxon>
        <taxon>Glossata</taxon>
        <taxon>Ditrysia</taxon>
        <taxon>Gelechioidea</taxon>
        <taxon>Gelechiidae</taxon>
        <taxon>Apatetrinae</taxon>
        <taxon>Pectinophora</taxon>
    </lineage>
</organism>